<comment type="caution">
    <text evidence="1">The sequence shown here is derived from an EMBL/GenBank/DDBJ whole genome shotgun (WGS) entry which is preliminary data.</text>
</comment>
<gene>
    <name evidence="1" type="ORF">FOZ63_011103</name>
</gene>
<protein>
    <submittedName>
        <fullName evidence="1">Uncharacterized protein</fullName>
    </submittedName>
</protein>
<feature type="non-terminal residue" evidence="1">
    <location>
        <position position="259"/>
    </location>
</feature>
<accession>A0A7J6PRP3</accession>
<evidence type="ECO:0000313" key="1">
    <source>
        <dbReference type="EMBL" id="KAF4698231.1"/>
    </source>
</evidence>
<dbReference type="Proteomes" id="UP000553632">
    <property type="component" value="Unassembled WGS sequence"/>
</dbReference>
<dbReference type="EMBL" id="JABANO010038628">
    <property type="protein sequence ID" value="KAF4698231.1"/>
    <property type="molecule type" value="Genomic_DNA"/>
</dbReference>
<keyword evidence="2" id="KW-1185">Reference proteome</keyword>
<sequence>MSLPSPSPLRVFFDETDDDDNVVNNLLQALSSARVSSAAALSELNKDANGHLCEQLSEAAAHSELATHKGDKQATAFIKVKYQRILRSAVSRAVSSVSATGGVDAARFGVLSTSFWGGIPSPSLAPSSRMLRKMKDDLGAFFDLRITLPSTSSSSRISDRSPSTFPELMLAALQWTFCLQTLAECRTGPGALEYPLRLATIAANLSTQAALSYDRRYRERLSQTARALSLSSNKSYSECLLLCLGSNEDSGLLAEIYGT</sequence>
<dbReference type="AlphaFoldDB" id="A0A7J6PRP3"/>
<proteinExistence type="predicted"/>
<reference evidence="1 2" key="1">
    <citation type="submission" date="2020-04" db="EMBL/GenBank/DDBJ databases">
        <title>Perkinsus olseni comparative genomics.</title>
        <authorList>
            <person name="Bogema D.R."/>
        </authorList>
    </citation>
    <scope>NUCLEOTIDE SEQUENCE [LARGE SCALE GENOMIC DNA]</scope>
    <source>
        <strain evidence="1 2">ATCC PRA-207</strain>
    </source>
</reference>
<evidence type="ECO:0000313" key="2">
    <source>
        <dbReference type="Proteomes" id="UP000553632"/>
    </source>
</evidence>
<organism evidence="1 2">
    <name type="scientific">Perkinsus olseni</name>
    <name type="common">Perkinsus atlanticus</name>
    <dbReference type="NCBI Taxonomy" id="32597"/>
    <lineage>
        <taxon>Eukaryota</taxon>
        <taxon>Sar</taxon>
        <taxon>Alveolata</taxon>
        <taxon>Perkinsozoa</taxon>
        <taxon>Perkinsea</taxon>
        <taxon>Perkinsida</taxon>
        <taxon>Perkinsidae</taxon>
        <taxon>Perkinsus</taxon>
    </lineage>
</organism>
<name>A0A7J6PRP3_PEROL</name>